<dbReference type="Proteomes" id="UP001271249">
    <property type="component" value="Unassembled WGS sequence"/>
</dbReference>
<reference evidence="2 3" key="1">
    <citation type="submission" date="2023-08" db="EMBL/GenBank/DDBJ databases">
        <title>Implementing the SeqCode for naming new Mesorhizobium species isolated from Vachellia karroo root nodules.</title>
        <authorList>
            <person name="Van Lill M."/>
        </authorList>
    </citation>
    <scope>NUCLEOTIDE SEQUENCE [LARGE SCALE GENOMIC DNA]</scope>
    <source>
        <strain evidence="2 3">VK22B</strain>
    </source>
</reference>
<keyword evidence="3" id="KW-1185">Reference proteome</keyword>
<proteinExistence type="predicted"/>
<gene>
    <name evidence="2" type="ORF">RFN29_30505</name>
</gene>
<name>A0ABU4ZCZ8_9HYPH</name>
<evidence type="ECO:0000256" key="1">
    <source>
        <dbReference type="SAM" id="MobiDB-lite"/>
    </source>
</evidence>
<evidence type="ECO:0000313" key="3">
    <source>
        <dbReference type="Proteomes" id="UP001271249"/>
    </source>
</evidence>
<protein>
    <submittedName>
        <fullName evidence="2">Uncharacterized protein</fullName>
    </submittedName>
</protein>
<comment type="caution">
    <text evidence="2">The sequence shown here is derived from an EMBL/GenBank/DDBJ whole genome shotgun (WGS) entry which is preliminary data.</text>
</comment>
<feature type="region of interest" description="Disordered" evidence="1">
    <location>
        <begin position="46"/>
        <end position="67"/>
    </location>
</feature>
<dbReference type="EMBL" id="JAVIJC010000046">
    <property type="protein sequence ID" value="MDX8495879.1"/>
    <property type="molecule type" value="Genomic_DNA"/>
</dbReference>
<evidence type="ECO:0000313" key="2">
    <source>
        <dbReference type="EMBL" id="MDX8495879.1"/>
    </source>
</evidence>
<organism evidence="2 3">
    <name type="scientific">Mesorhizobium captivum</name>
    <dbReference type="NCBI Taxonomy" id="3072319"/>
    <lineage>
        <taxon>Bacteria</taxon>
        <taxon>Pseudomonadati</taxon>
        <taxon>Pseudomonadota</taxon>
        <taxon>Alphaproteobacteria</taxon>
        <taxon>Hyphomicrobiales</taxon>
        <taxon>Phyllobacteriaceae</taxon>
        <taxon>Mesorhizobium</taxon>
    </lineage>
</organism>
<dbReference type="RefSeq" id="WP_320229586.1">
    <property type="nucleotide sequence ID" value="NZ_JAVIJC010000046.1"/>
</dbReference>
<accession>A0ABU4ZCZ8</accession>
<sequence length="67" mass="7058">MLLKMLTGLSGPLFNLAPGDEYDFDDAEAERLKAAEFAVDAEPKAQVKTRKGKTDVATGEGDDAGNG</sequence>